<dbReference type="Proteomes" id="UP000007089">
    <property type="component" value="Chromosome"/>
</dbReference>
<feature type="transmembrane region" description="Helical" evidence="6">
    <location>
        <begin position="421"/>
        <end position="441"/>
    </location>
</feature>
<evidence type="ECO:0000256" key="2">
    <source>
        <dbReference type="ARBA" id="ARBA00005982"/>
    </source>
</evidence>
<dbReference type="RefSeq" id="WP_015935196.1">
    <property type="nucleotide sequence ID" value="NC_011891.1"/>
</dbReference>
<dbReference type="GO" id="GO:0022857">
    <property type="term" value="F:transmembrane transporter activity"/>
    <property type="evidence" value="ECO:0007669"/>
    <property type="project" value="InterPro"/>
</dbReference>
<dbReference type="EMBL" id="CP001359">
    <property type="protein sequence ID" value="ACL67479.1"/>
    <property type="molecule type" value="Genomic_DNA"/>
</dbReference>
<evidence type="ECO:0000256" key="6">
    <source>
        <dbReference type="SAM" id="Phobius"/>
    </source>
</evidence>
<organism evidence="7 8">
    <name type="scientific">Anaeromyxobacter dehalogenans (strain ATCC BAA-258 / DSM 21875 / 2CP-1)</name>
    <dbReference type="NCBI Taxonomy" id="455488"/>
    <lineage>
        <taxon>Bacteria</taxon>
        <taxon>Pseudomonadati</taxon>
        <taxon>Myxococcota</taxon>
        <taxon>Myxococcia</taxon>
        <taxon>Myxococcales</taxon>
        <taxon>Cystobacterineae</taxon>
        <taxon>Anaeromyxobacteraceae</taxon>
        <taxon>Anaeromyxobacter</taxon>
    </lineage>
</organism>
<feature type="transmembrane region" description="Helical" evidence="6">
    <location>
        <begin position="293"/>
        <end position="314"/>
    </location>
</feature>
<dbReference type="PANTHER" id="PTHR11654">
    <property type="entry name" value="OLIGOPEPTIDE TRANSPORTER-RELATED"/>
    <property type="match status" value="1"/>
</dbReference>
<name>B8JAI0_ANAD2</name>
<dbReference type="InterPro" id="IPR000109">
    <property type="entry name" value="POT_fam"/>
</dbReference>
<dbReference type="GO" id="GO:0006857">
    <property type="term" value="P:oligopeptide transport"/>
    <property type="evidence" value="ECO:0007669"/>
    <property type="project" value="InterPro"/>
</dbReference>
<comment type="similarity">
    <text evidence="2">Belongs to the major facilitator superfamily. Proton-dependent oligopeptide transporter (POT/PTR) (TC 2.A.17) family.</text>
</comment>
<dbReference type="HOGENOM" id="CLU_004790_3_1_7"/>
<accession>B8JAI0</accession>
<dbReference type="InterPro" id="IPR036259">
    <property type="entry name" value="MFS_trans_sf"/>
</dbReference>
<dbReference type="GO" id="GO:0016020">
    <property type="term" value="C:membrane"/>
    <property type="evidence" value="ECO:0007669"/>
    <property type="project" value="UniProtKB-SubCell"/>
</dbReference>
<keyword evidence="8" id="KW-1185">Reference proteome</keyword>
<evidence type="ECO:0000313" key="8">
    <source>
        <dbReference type="Proteomes" id="UP000007089"/>
    </source>
</evidence>
<keyword evidence="5 6" id="KW-0472">Membrane</keyword>
<comment type="subcellular location">
    <subcellularLocation>
        <location evidence="1">Membrane</location>
        <topology evidence="1">Multi-pass membrane protein</topology>
    </subcellularLocation>
</comment>
<keyword evidence="3 6" id="KW-0812">Transmembrane</keyword>
<dbReference type="Pfam" id="PF00854">
    <property type="entry name" value="PTR2"/>
    <property type="match status" value="1"/>
</dbReference>
<evidence type="ECO:0000256" key="4">
    <source>
        <dbReference type="ARBA" id="ARBA00022989"/>
    </source>
</evidence>
<dbReference type="CDD" id="cd17347">
    <property type="entry name" value="MFS_SLC15A1_2_like"/>
    <property type="match status" value="1"/>
</dbReference>
<reference evidence="7" key="1">
    <citation type="submission" date="2009-01" db="EMBL/GenBank/DDBJ databases">
        <title>Complete sequence of Anaeromyxobacter dehalogenans 2CP-1.</title>
        <authorList>
            <consortium name="US DOE Joint Genome Institute"/>
            <person name="Lucas S."/>
            <person name="Copeland A."/>
            <person name="Lapidus A."/>
            <person name="Glavina del Rio T."/>
            <person name="Dalin E."/>
            <person name="Tice H."/>
            <person name="Bruce D."/>
            <person name="Goodwin L."/>
            <person name="Pitluck S."/>
            <person name="Saunders E."/>
            <person name="Brettin T."/>
            <person name="Detter J.C."/>
            <person name="Han C."/>
            <person name="Larimer F."/>
            <person name="Land M."/>
            <person name="Hauser L."/>
            <person name="Kyrpides N."/>
            <person name="Ovchinnikova G."/>
            <person name="Beliaev A.S."/>
            <person name="Richardson P."/>
        </authorList>
    </citation>
    <scope>NUCLEOTIDE SEQUENCE</scope>
    <source>
        <strain evidence="7">2CP-1</strain>
    </source>
</reference>
<dbReference type="InterPro" id="IPR018456">
    <property type="entry name" value="PTR2_symporter_CS"/>
</dbReference>
<sequence>MSASAPERYPPQVKYIVGNEACERFSFYGTSSILTVYMLQHLLYEAQDAKAYYHYFVMATYLTPLVGGWIADRFLGRYRTILWISLFYVLGHGVLAAWETRTGFFVGLALIAAGAGGIKPCVSAFVGDQFRPEQHGLLQRVYGWFYWSINLGSASAKLLIPLLLLTVGPSLAFALPGVLMAIALVVFWLGRKHYAFAPPSGPNPHGLFRVVGYALSRLGTGKPGQHWLDVARERHPQEAVDGARAVFRIMGVYAAVTLFWALYDQKGSSWVLQAKDMDLHLGTFTLSPAQLQALNPFMVMALIPLFNWVIFPALERRGIARTPLSRMTGGMFLTVLSFAAAAVVQTLIDAGHAPHALWQLPQYLLLTTGEVLVSVTGLEFSYTQAPRSMRSTIMSLWFLTIALGNLLTALVTELVPLTGAAYFWAFAALMLAAAFAFQAIARRYRPVALPQATAAE</sequence>
<evidence type="ECO:0000256" key="3">
    <source>
        <dbReference type="ARBA" id="ARBA00022692"/>
    </source>
</evidence>
<dbReference type="AlphaFoldDB" id="B8JAI0"/>
<feature type="transmembrane region" description="Helical" evidence="6">
    <location>
        <begin position="245"/>
        <end position="263"/>
    </location>
</feature>
<evidence type="ECO:0000313" key="7">
    <source>
        <dbReference type="EMBL" id="ACL67479.1"/>
    </source>
</evidence>
<evidence type="ECO:0000256" key="1">
    <source>
        <dbReference type="ARBA" id="ARBA00004141"/>
    </source>
</evidence>
<dbReference type="KEGG" id="acp:A2cp1_4162"/>
<feature type="transmembrane region" description="Helical" evidence="6">
    <location>
        <begin position="52"/>
        <end position="71"/>
    </location>
</feature>
<evidence type="ECO:0000256" key="5">
    <source>
        <dbReference type="ARBA" id="ARBA00023136"/>
    </source>
</evidence>
<dbReference type="SUPFAM" id="SSF103473">
    <property type="entry name" value="MFS general substrate transporter"/>
    <property type="match status" value="1"/>
</dbReference>
<feature type="transmembrane region" description="Helical" evidence="6">
    <location>
        <begin position="80"/>
        <end position="98"/>
    </location>
</feature>
<proteinExistence type="inferred from homology"/>
<protein>
    <submittedName>
        <fullName evidence="7">Amino acid/peptide transporter</fullName>
    </submittedName>
</protein>
<feature type="transmembrane region" description="Helical" evidence="6">
    <location>
        <begin position="326"/>
        <end position="348"/>
    </location>
</feature>
<keyword evidence="4 6" id="KW-1133">Transmembrane helix</keyword>
<gene>
    <name evidence="7" type="ordered locus">A2cp1_4162</name>
</gene>
<dbReference type="Gene3D" id="1.20.1250.20">
    <property type="entry name" value="MFS general substrate transporter like domains"/>
    <property type="match status" value="2"/>
</dbReference>
<feature type="transmembrane region" description="Helical" evidence="6">
    <location>
        <begin position="394"/>
        <end position="415"/>
    </location>
</feature>
<feature type="transmembrane region" description="Helical" evidence="6">
    <location>
        <begin position="171"/>
        <end position="190"/>
    </location>
</feature>
<dbReference type="PROSITE" id="PS01022">
    <property type="entry name" value="PTR2_1"/>
    <property type="match status" value="1"/>
</dbReference>
<feature type="transmembrane region" description="Helical" evidence="6">
    <location>
        <begin position="360"/>
        <end position="382"/>
    </location>
</feature>
<feature type="transmembrane region" description="Helical" evidence="6">
    <location>
        <begin position="104"/>
        <end position="122"/>
    </location>
</feature>